<dbReference type="OrthoDB" id="2565396at2759"/>
<proteinExistence type="predicted"/>
<feature type="region of interest" description="Disordered" evidence="1">
    <location>
        <begin position="177"/>
        <end position="226"/>
    </location>
</feature>
<feature type="region of interest" description="Disordered" evidence="1">
    <location>
        <begin position="389"/>
        <end position="447"/>
    </location>
</feature>
<sequence length="470" mass="49874">MPAQSTPISRESSPSDDSLPAAPPPSLSYTRATLLSLLPPTPPIPNHRRLSSFSPILRRNTLDESHWGVSEDLAEMLDNEPISKIIPIPHSTSLSITSSQIESKVEMRDGKLHPADKPTWRRDSITSSSDSTSSSEVLFQFASPPAPALAIEKRQVLVDFTNPFAPIMEKLKSTTVPVDDKGEDVPSGQNSLKLDGVGPVPNTTSFHNPHLTGEGESRRPSVSSVFQSFPSSVNSSTTSLALPSRPIAIQNQPTNGQTSTTKSHGNDVPIPISSLGKEYNAIRLSRSSSISSTYSTRSSISASSMEGMNPFAPPFRLSSPTLSSNTNTTPTITNTGGIVEASLPLPKPPSSLPVRPPGPLPPVFVKRESAALPQPMALPEIAPLGKDWEGEASLSGNDKRRRASEVGAQSATGNALYGKGETSHARTASSGSSGFSQSLGEKRPERLVRLGQKLRAASISSQGSKESVRA</sequence>
<reference evidence="2" key="2">
    <citation type="submission" date="2024-01" db="EMBL/GenBank/DDBJ databases">
        <title>Comparative genomics of Cryptococcus and Kwoniella reveals pathogenesis evolution and contrasting modes of karyotype evolution via chromosome fusion or intercentromeric recombination.</title>
        <authorList>
            <person name="Coelho M.A."/>
            <person name="David-Palma M."/>
            <person name="Shea T."/>
            <person name="Bowers K."/>
            <person name="McGinley-Smith S."/>
            <person name="Mohammad A.W."/>
            <person name="Gnirke A."/>
            <person name="Yurkov A.M."/>
            <person name="Nowrousian M."/>
            <person name="Sun S."/>
            <person name="Cuomo C.A."/>
            <person name="Heitman J."/>
        </authorList>
    </citation>
    <scope>NUCLEOTIDE SEQUENCE</scope>
    <source>
        <strain evidence="2">CBS 12478</strain>
    </source>
</reference>
<evidence type="ECO:0000313" key="3">
    <source>
        <dbReference type="Proteomes" id="UP000322225"/>
    </source>
</evidence>
<dbReference type="RefSeq" id="XP_031862043.1">
    <property type="nucleotide sequence ID" value="XM_032003630.1"/>
</dbReference>
<dbReference type="KEGG" id="ksn:43587756"/>
<dbReference type="Proteomes" id="UP000322225">
    <property type="component" value="Chromosome 14"/>
</dbReference>
<keyword evidence="3" id="KW-1185">Reference proteome</keyword>
<feature type="region of interest" description="Disordered" evidence="1">
    <location>
        <begin position="100"/>
        <end position="133"/>
    </location>
</feature>
<gene>
    <name evidence="2" type="ORF">CI109_107173</name>
</gene>
<feature type="region of interest" description="Disordered" evidence="1">
    <location>
        <begin position="1"/>
        <end position="27"/>
    </location>
</feature>
<dbReference type="EMBL" id="CP144064">
    <property type="protein sequence ID" value="WWD22680.1"/>
    <property type="molecule type" value="Genomic_DNA"/>
</dbReference>
<reference evidence="2" key="1">
    <citation type="submission" date="2017-08" db="EMBL/GenBank/DDBJ databases">
        <authorList>
            <person name="Cuomo C."/>
            <person name="Billmyre B."/>
            <person name="Heitman J."/>
        </authorList>
    </citation>
    <scope>NUCLEOTIDE SEQUENCE</scope>
    <source>
        <strain evidence="2">CBS 12478</strain>
    </source>
</reference>
<evidence type="ECO:0000256" key="1">
    <source>
        <dbReference type="SAM" id="MobiDB-lite"/>
    </source>
</evidence>
<name>A0A5M6C6L9_9TREE</name>
<accession>A0A5M6C6L9</accession>
<feature type="compositionally biased region" description="Low complexity" evidence="1">
    <location>
        <begin position="429"/>
        <end position="439"/>
    </location>
</feature>
<feature type="compositionally biased region" description="Polar residues" evidence="1">
    <location>
        <begin position="1"/>
        <end position="11"/>
    </location>
</feature>
<dbReference type="AlphaFoldDB" id="A0A5M6C6L9"/>
<feature type="region of interest" description="Disordered" evidence="1">
    <location>
        <begin position="247"/>
        <end position="273"/>
    </location>
</feature>
<organism evidence="2 3">
    <name type="scientific">Kwoniella shandongensis</name>
    <dbReference type="NCBI Taxonomy" id="1734106"/>
    <lineage>
        <taxon>Eukaryota</taxon>
        <taxon>Fungi</taxon>
        <taxon>Dikarya</taxon>
        <taxon>Basidiomycota</taxon>
        <taxon>Agaricomycotina</taxon>
        <taxon>Tremellomycetes</taxon>
        <taxon>Tremellales</taxon>
        <taxon>Cryptococcaceae</taxon>
        <taxon>Kwoniella</taxon>
    </lineage>
</organism>
<evidence type="ECO:0000313" key="2">
    <source>
        <dbReference type="EMBL" id="WWD22680.1"/>
    </source>
</evidence>
<dbReference type="GeneID" id="43587756"/>
<protein>
    <submittedName>
        <fullName evidence="2">Uncharacterized protein</fullName>
    </submittedName>
</protein>
<feature type="compositionally biased region" description="Polar residues" evidence="1">
    <location>
        <begin position="249"/>
        <end position="263"/>
    </location>
</feature>
<feature type="compositionally biased region" description="Basic and acidic residues" evidence="1">
    <location>
        <begin position="103"/>
        <end position="124"/>
    </location>
</feature>